<proteinExistence type="predicted"/>
<accession>A0ABS8US92</accession>
<organism evidence="2 3">
    <name type="scientific">Datura stramonium</name>
    <name type="common">Jimsonweed</name>
    <name type="synonym">Common thornapple</name>
    <dbReference type="NCBI Taxonomy" id="4076"/>
    <lineage>
        <taxon>Eukaryota</taxon>
        <taxon>Viridiplantae</taxon>
        <taxon>Streptophyta</taxon>
        <taxon>Embryophyta</taxon>
        <taxon>Tracheophyta</taxon>
        <taxon>Spermatophyta</taxon>
        <taxon>Magnoliopsida</taxon>
        <taxon>eudicotyledons</taxon>
        <taxon>Gunneridae</taxon>
        <taxon>Pentapetalae</taxon>
        <taxon>asterids</taxon>
        <taxon>lamiids</taxon>
        <taxon>Solanales</taxon>
        <taxon>Solanaceae</taxon>
        <taxon>Solanoideae</taxon>
        <taxon>Datureae</taxon>
        <taxon>Datura</taxon>
    </lineage>
</organism>
<dbReference type="EMBL" id="JACEIK010002487">
    <property type="protein sequence ID" value="MCD9561490.1"/>
    <property type="molecule type" value="Genomic_DNA"/>
</dbReference>
<keyword evidence="1" id="KW-0812">Transmembrane</keyword>
<sequence length="87" mass="9471">MGGGLRVEYFSPVGKFRDDLAMALIIGGPRVELGYRLAPSHTEVAIGCFMSSLGNCTIHLFVVVLIVARRFHGIMVFVVLVPRSPIV</sequence>
<keyword evidence="3" id="KW-1185">Reference proteome</keyword>
<keyword evidence="1" id="KW-0472">Membrane</keyword>
<gene>
    <name evidence="2" type="ORF">HAX54_020616</name>
</gene>
<evidence type="ECO:0000313" key="3">
    <source>
        <dbReference type="Proteomes" id="UP000823775"/>
    </source>
</evidence>
<feature type="transmembrane region" description="Helical" evidence="1">
    <location>
        <begin position="44"/>
        <end position="68"/>
    </location>
</feature>
<dbReference type="Proteomes" id="UP000823775">
    <property type="component" value="Unassembled WGS sequence"/>
</dbReference>
<reference evidence="2 3" key="1">
    <citation type="journal article" date="2021" name="BMC Genomics">
        <title>Datura genome reveals duplications of psychoactive alkaloid biosynthetic genes and high mutation rate following tissue culture.</title>
        <authorList>
            <person name="Rajewski A."/>
            <person name="Carter-House D."/>
            <person name="Stajich J."/>
            <person name="Litt A."/>
        </authorList>
    </citation>
    <scope>NUCLEOTIDE SEQUENCE [LARGE SCALE GENOMIC DNA]</scope>
    <source>
        <strain evidence="2">AR-01</strain>
    </source>
</reference>
<evidence type="ECO:0000313" key="2">
    <source>
        <dbReference type="EMBL" id="MCD9561490.1"/>
    </source>
</evidence>
<evidence type="ECO:0000256" key="1">
    <source>
        <dbReference type="SAM" id="Phobius"/>
    </source>
</evidence>
<comment type="caution">
    <text evidence="2">The sequence shown here is derived from an EMBL/GenBank/DDBJ whole genome shotgun (WGS) entry which is preliminary data.</text>
</comment>
<keyword evidence="1" id="KW-1133">Transmembrane helix</keyword>
<protein>
    <submittedName>
        <fullName evidence="2">Uncharacterized protein</fullName>
    </submittedName>
</protein>
<name>A0ABS8US92_DATST</name>